<accession>A0A653IHM4</accession>
<feature type="transmembrane region" description="Helical" evidence="4">
    <location>
        <begin position="141"/>
        <end position="162"/>
    </location>
</feature>
<dbReference type="SUPFAM" id="SSF58104">
    <property type="entry name" value="Methyl-accepting chemotaxis protein (MCP) signaling domain"/>
    <property type="match status" value="1"/>
</dbReference>
<reference evidence="6 7" key="1">
    <citation type="submission" date="2019-10" db="EMBL/GenBank/DDBJ databases">
        <authorList>
            <person name="Karimi E."/>
        </authorList>
    </citation>
    <scope>NUCLEOTIDE SEQUENCE [LARGE SCALE GENOMIC DNA]</scope>
    <source>
        <strain evidence="6">Exiguobacterium sp. 9Y</strain>
    </source>
</reference>
<dbReference type="EMBL" id="CABWKQ010000032">
    <property type="protein sequence ID" value="VWX38266.1"/>
    <property type="molecule type" value="Genomic_DNA"/>
</dbReference>
<dbReference type="PANTHER" id="PTHR32089:SF112">
    <property type="entry name" value="LYSOZYME-LIKE PROTEIN-RELATED"/>
    <property type="match status" value="1"/>
</dbReference>
<keyword evidence="4" id="KW-0812">Transmembrane</keyword>
<dbReference type="RefSeq" id="WP_159173960.1">
    <property type="nucleotide sequence ID" value="NZ_LR732312.1"/>
</dbReference>
<dbReference type="Proteomes" id="UP000439752">
    <property type="component" value="Unassembled WGS sequence"/>
</dbReference>
<feature type="transmembrane region" description="Helical" evidence="4">
    <location>
        <begin position="97"/>
        <end position="121"/>
    </location>
</feature>
<sequence>MVSPLEQLSTKILSRLIPTLITVAHPLIFIFAQMDYVSMQAFYQFLIGGVLLTVALLAGHHFFGQYSSGKYIQIALTYMVLALVIITLPTESIWTIAYLYLVMSVVYLIPRIVVMAGVLGLLELVMFTSIGTVEFTNLFDLIVALVIYLMTFAAAVFVAVFGRNVMTEVQRQQEKAETYAEVSRTTLAQSAATATDVTTFTEEMSETVDTAKASFEKIDDAMKMLAANSAKNATSVRQIRQMNESNVQSLADVTLAVDRALERSSSSKVTAENSQETISEAGESLQQLTVSMGESVTSFGQLAGRFQEIVTITSSINAIATQTNLLSLNASIEAARAGEFGKGFTVVAQEIRNLSSQTAEASKEINQIIERVERDVTNTGSAINASTTLLRQQEERMQRSQEALQTIAADSSDSVQAISGARQQFATITSSLTDITQATEQLDAFMELLLTSSDQLSGLTRSQVEQIRDLQHAIHALNATASTLRETTQEG</sequence>
<evidence type="ECO:0000256" key="2">
    <source>
        <dbReference type="PROSITE-ProRule" id="PRU00284"/>
    </source>
</evidence>
<dbReference type="PANTHER" id="PTHR32089">
    <property type="entry name" value="METHYL-ACCEPTING CHEMOTAXIS PROTEIN MCPB"/>
    <property type="match status" value="1"/>
</dbReference>
<dbReference type="SMART" id="SM00283">
    <property type="entry name" value="MA"/>
    <property type="match status" value="1"/>
</dbReference>
<keyword evidence="4" id="KW-0472">Membrane</keyword>
<keyword evidence="7" id="KW-1185">Reference proteome</keyword>
<protein>
    <submittedName>
        <fullName evidence="6">Chemotaxis protein</fullName>
    </submittedName>
</protein>
<dbReference type="GO" id="GO:0007165">
    <property type="term" value="P:signal transduction"/>
    <property type="evidence" value="ECO:0007669"/>
    <property type="project" value="UniProtKB-KW"/>
</dbReference>
<evidence type="ECO:0000313" key="7">
    <source>
        <dbReference type="Proteomes" id="UP000439752"/>
    </source>
</evidence>
<keyword evidence="3" id="KW-0175">Coiled coil</keyword>
<keyword evidence="1 2" id="KW-0807">Transducer</keyword>
<dbReference type="GO" id="GO:0016020">
    <property type="term" value="C:membrane"/>
    <property type="evidence" value="ECO:0007669"/>
    <property type="project" value="InterPro"/>
</dbReference>
<dbReference type="AlphaFoldDB" id="A0A653IHM4"/>
<evidence type="ECO:0000259" key="5">
    <source>
        <dbReference type="PROSITE" id="PS50111"/>
    </source>
</evidence>
<feature type="transmembrane region" description="Helical" evidence="4">
    <location>
        <begin position="12"/>
        <end position="32"/>
    </location>
</feature>
<feature type="transmembrane region" description="Helical" evidence="4">
    <location>
        <begin position="41"/>
        <end position="59"/>
    </location>
</feature>
<evidence type="ECO:0000256" key="3">
    <source>
        <dbReference type="SAM" id="Coils"/>
    </source>
</evidence>
<evidence type="ECO:0000256" key="1">
    <source>
        <dbReference type="ARBA" id="ARBA00023224"/>
    </source>
</evidence>
<feature type="coiled-coil region" evidence="3">
    <location>
        <begin position="351"/>
        <end position="410"/>
    </location>
</feature>
<keyword evidence="4" id="KW-1133">Transmembrane helix</keyword>
<organism evidence="6 7">
    <name type="scientific">Exiguobacterium oxidotolerans</name>
    <dbReference type="NCBI Taxonomy" id="223958"/>
    <lineage>
        <taxon>Bacteria</taxon>
        <taxon>Bacillati</taxon>
        <taxon>Bacillota</taxon>
        <taxon>Bacilli</taxon>
        <taxon>Bacillales</taxon>
        <taxon>Bacillales Family XII. Incertae Sedis</taxon>
        <taxon>Exiguobacterium</taxon>
    </lineage>
</organism>
<proteinExistence type="predicted"/>
<dbReference type="PROSITE" id="PS50111">
    <property type="entry name" value="CHEMOTAXIS_TRANSDUC_2"/>
    <property type="match status" value="1"/>
</dbReference>
<name>A0A653IHM4_9BACL</name>
<evidence type="ECO:0000256" key="4">
    <source>
        <dbReference type="SAM" id="Phobius"/>
    </source>
</evidence>
<dbReference type="Gene3D" id="1.10.287.950">
    <property type="entry name" value="Methyl-accepting chemotaxis protein"/>
    <property type="match status" value="1"/>
</dbReference>
<dbReference type="InterPro" id="IPR004089">
    <property type="entry name" value="MCPsignal_dom"/>
</dbReference>
<feature type="domain" description="Methyl-accepting transducer" evidence="5">
    <location>
        <begin position="207"/>
        <end position="457"/>
    </location>
</feature>
<dbReference type="Pfam" id="PF00015">
    <property type="entry name" value="MCPsignal"/>
    <property type="match status" value="1"/>
</dbReference>
<gene>
    <name evidence="6" type="ORF">EXIGUO9Y_380030</name>
</gene>
<evidence type="ECO:0000313" key="6">
    <source>
        <dbReference type="EMBL" id="VWX38266.1"/>
    </source>
</evidence>
<feature type="transmembrane region" description="Helical" evidence="4">
    <location>
        <begin position="71"/>
        <end position="90"/>
    </location>
</feature>